<gene>
    <name evidence="4" type="primary">TLR2</name>
    <name evidence="4" type="ORF">BLAG_LOCUS23140</name>
</gene>
<dbReference type="PRINTS" id="PR01537">
    <property type="entry name" value="INTRLKN1R1F"/>
</dbReference>
<reference evidence="4" key="1">
    <citation type="submission" date="2022-01" db="EMBL/GenBank/DDBJ databases">
        <authorList>
            <person name="Braso-Vives M."/>
        </authorList>
    </citation>
    <scope>NUCLEOTIDE SEQUENCE</scope>
</reference>
<dbReference type="Pfam" id="PF14800">
    <property type="entry name" value="DUF4481"/>
    <property type="match status" value="1"/>
</dbReference>
<dbReference type="InterPro" id="IPR000157">
    <property type="entry name" value="TIR_dom"/>
</dbReference>
<dbReference type="Pfam" id="PF13676">
    <property type="entry name" value="TIR_2"/>
    <property type="match status" value="1"/>
</dbReference>
<proteinExistence type="predicted"/>
<dbReference type="PROSITE" id="PS50104">
    <property type="entry name" value="TIR"/>
    <property type="match status" value="1"/>
</dbReference>
<feature type="compositionally biased region" description="Basic and acidic residues" evidence="1">
    <location>
        <begin position="478"/>
        <end position="493"/>
    </location>
</feature>
<dbReference type="InterPro" id="IPR028054">
    <property type="entry name" value="DUF4481"/>
</dbReference>
<dbReference type="SMART" id="SM00255">
    <property type="entry name" value="TIR"/>
    <property type="match status" value="1"/>
</dbReference>
<dbReference type="PANTHER" id="PTHR31193">
    <property type="entry name" value="TRANSMEMBRANE PROTEIN C9ORF91"/>
    <property type="match status" value="1"/>
</dbReference>
<dbReference type="EMBL" id="OV696693">
    <property type="protein sequence ID" value="CAH1271011.1"/>
    <property type="molecule type" value="Genomic_DNA"/>
</dbReference>
<dbReference type="InterPro" id="IPR035897">
    <property type="entry name" value="Toll_tir_struct_dom_sf"/>
</dbReference>
<evidence type="ECO:0000256" key="1">
    <source>
        <dbReference type="SAM" id="MobiDB-lite"/>
    </source>
</evidence>
<sequence length="578" mass="65883">MQDRNKRKAAEGPKEKSGSKIRKGNSEITEQTFVSLPAWSSTTKGEETARLVGTYYRSANMSELSSTHHCSTVVEEANTSHDSKVDSYGPQHPPASEHGRDGEELKTDSPAGSEDHDTDSDRQDGKVGVAPPLGEREKYHVFFCYSSADAPWVKGMIQTLESDEYGFKCCIHERDFTPGAFVIKNIARSIRESQKTVFVLSRDFVESRWCDFERQLVMSENLREKNRKVIPVMLHKCDLLPDFLRHMTYLEVWTPYFFNRFIGALKVEPDSKPGPFSAFSYDPNYMNGEHVLLVDSLRTSGWPMPSFQFDAQIVPSKLKSRGIQISREDTVAVLDKLQKTDKMKYFTLFYTWEGIVIMALLITLIWLKTTDEAMRADLSPLFGGIIGAVMLRYIASLWMNKAMTRTMVEVNAILVKYHILATVTDNYLGRNEPAVHFVYYERGSCLFQIQEEFKARATKKSPSVDGNTQGDFSEPVVSEERGDAPGTDVHENSSSRTSRVSQLRAEADALLLKYSDQYVRLLVTNGLPQPRQSRGHTQQRACLCQFVEMHEFRSKLDWVVDIIDYWMPNALKPKKHYC</sequence>
<feature type="compositionally biased region" description="Polar residues" evidence="1">
    <location>
        <begin position="460"/>
        <end position="471"/>
    </location>
</feature>
<feature type="compositionally biased region" description="Basic and acidic residues" evidence="1">
    <location>
        <begin position="95"/>
        <end position="125"/>
    </location>
</feature>
<evidence type="ECO:0000313" key="5">
    <source>
        <dbReference type="Proteomes" id="UP000838412"/>
    </source>
</evidence>
<keyword evidence="2" id="KW-1133">Transmembrane helix</keyword>
<name>A0A8K0F1D1_BRALA</name>
<dbReference type="SUPFAM" id="SSF52200">
    <property type="entry name" value="Toll/Interleukin receptor TIR domain"/>
    <property type="match status" value="1"/>
</dbReference>
<feature type="transmembrane region" description="Helical" evidence="2">
    <location>
        <begin position="378"/>
        <end position="395"/>
    </location>
</feature>
<feature type="region of interest" description="Disordered" evidence="1">
    <location>
        <begin position="458"/>
        <end position="500"/>
    </location>
</feature>
<keyword evidence="2" id="KW-0472">Membrane</keyword>
<feature type="region of interest" description="Disordered" evidence="1">
    <location>
        <begin position="67"/>
        <end position="131"/>
    </location>
</feature>
<protein>
    <submittedName>
        <fullName evidence="4">TLR2 protein</fullName>
    </submittedName>
</protein>
<dbReference type="PANTHER" id="PTHR31193:SF1">
    <property type="entry name" value="TRANSMEMBRANE PROTEIN 268"/>
    <property type="match status" value="1"/>
</dbReference>
<dbReference type="OrthoDB" id="1081807at2759"/>
<dbReference type="GO" id="GO:0007165">
    <property type="term" value="P:signal transduction"/>
    <property type="evidence" value="ECO:0007669"/>
    <property type="project" value="InterPro"/>
</dbReference>
<evidence type="ECO:0000259" key="3">
    <source>
        <dbReference type="PROSITE" id="PS50104"/>
    </source>
</evidence>
<evidence type="ECO:0000256" key="2">
    <source>
        <dbReference type="SAM" id="Phobius"/>
    </source>
</evidence>
<dbReference type="FunFam" id="3.40.50.10140:FF:000030">
    <property type="entry name" value="Toll-like receptor 5b"/>
    <property type="match status" value="1"/>
</dbReference>
<feature type="domain" description="TIR" evidence="3">
    <location>
        <begin position="137"/>
        <end position="269"/>
    </location>
</feature>
<dbReference type="AlphaFoldDB" id="A0A8K0F1D1"/>
<keyword evidence="5" id="KW-1185">Reference proteome</keyword>
<feature type="compositionally biased region" description="Basic and acidic residues" evidence="1">
    <location>
        <begin position="1"/>
        <end position="18"/>
    </location>
</feature>
<evidence type="ECO:0000313" key="4">
    <source>
        <dbReference type="EMBL" id="CAH1271011.1"/>
    </source>
</evidence>
<dbReference type="Gene3D" id="3.40.50.10140">
    <property type="entry name" value="Toll/interleukin-1 receptor homology (TIR) domain"/>
    <property type="match status" value="1"/>
</dbReference>
<feature type="region of interest" description="Disordered" evidence="1">
    <location>
        <begin position="1"/>
        <end position="33"/>
    </location>
</feature>
<dbReference type="Proteomes" id="UP000838412">
    <property type="component" value="Chromosome 8"/>
</dbReference>
<accession>A0A8K0F1D1</accession>
<keyword evidence="2" id="KW-0812">Transmembrane</keyword>
<organism evidence="4 5">
    <name type="scientific">Branchiostoma lanceolatum</name>
    <name type="common">Common lancelet</name>
    <name type="synonym">Amphioxus lanceolatum</name>
    <dbReference type="NCBI Taxonomy" id="7740"/>
    <lineage>
        <taxon>Eukaryota</taxon>
        <taxon>Metazoa</taxon>
        <taxon>Chordata</taxon>
        <taxon>Cephalochordata</taxon>
        <taxon>Leptocardii</taxon>
        <taxon>Amphioxiformes</taxon>
        <taxon>Branchiostomatidae</taxon>
        <taxon>Branchiostoma</taxon>
    </lineage>
</organism>
<feature type="transmembrane region" description="Helical" evidence="2">
    <location>
        <begin position="345"/>
        <end position="366"/>
    </location>
</feature>